<gene>
    <name evidence="1" type="ORF">ACFPL4_26030</name>
</gene>
<keyword evidence="2" id="KW-1185">Reference proteome</keyword>
<evidence type="ECO:0000313" key="1">
    <source>
        <dbReference type="EMBL" id="MFC4981772.1"/>
    </source>
</evidence>
<evidence type="ECO:0000313" key="2">
    <source>
        <dbReference type="Proteomes" id="UP001595908"/>
    </source>
</evidence>
<reference evidence="2" key="1">
    <citation type="journal article" date="2019" name="Int. J. Syst. Evol. Microbiol.">
        <title>The Global Catalogue of Microorganisms (GCM) 10K type strain sequencing project: providing services to taxonomists for standard genome sequencing and annotation.</title>
        <authorList>
            <consortium name="The Broad Institute Genomics Platform"/>
            <consortium name="The Broad Institute Genome Sequencing Center for Infectious Disease"/>
            <person name="Wu L."/>
            <person name="Ma J."/>
        </authorList>
    </citation>
    <scope>NUCLEOTIDE SEQUENCE [LARGE SCALE GENOMIC DNA]</scope>
    <source>
        <strain evidence="2">ICMP 257</strain>
    </source>
</reference>
<accession>A0ABV9VF17</accession>
<comment type="caution">
    <text evidence="1">The sequence shown here is derived from an EMBL/GenBank/DDBJ whole genome shotgun (WGS) entry which is preliminary data.</text>
</comment>
<protein>
    <recommendedName>
        <fullName evidence="3">Transposase</fullName>
    </recommendedName>
</protein>
<proteinExistence type="predicted"/>
<dbReference type="EMBL" id="JBHSJE010000008">
    <property type="protein sequence ID" value="MFC4981772.1"/>
    <property type="molecule type" value="Genomic_DNA"/>
</dbReference>
<dbReference type="RefSeq" id="WP_157841683.1">
    <property type="nucleotide sequence ID" value="NZ_JBFAGR010000011.1"/>
</dbReference>
<organism evidence="1 2">
    <name type="scientific">Streptomyces atroolivaceus</name>
    <dbReference type="NCBI Taxonomy" id="66869"/>
    <lineage>
        <taxon>Bacteria</taxon>
        <taxon>Bacillati</taxon>
        <taxon>Actinomycetota</taxon>
        <taxon>Actinomycetes</taxon>
        <taxon>Kitasatosporales</taxon>
        <taxon>Streptomycetaceae</taxon>
        <taxon>Streptomyces</taxon>
    </lineage>
</organism>
<dbReference type="GeneID" id="43426530"/>
<evidence type="ECO:0008006" key="3">
    <source>
        <dbReference type="Google" id="ProtNLM"/>
    </source>
</evidence>
<sequence length="59" mass="6564">MAVVRSVELTEGQNRDERVLELLAPKAERARSACGVERWNLDASNAQDLQAQVWNARAA</sequence>
<name>A0ABV9VF17_STRAZ</name>
<dbReference type="Proteomes" id="UP001595908">
    <property type="component" value="Unassembled WGS sequence"/>
</dbReference>